<dbReference type="InterPro" id="IPR038493">
    <property type="entry name" value="MqsR_sf"/>
</dbReference>
<protein>
    <recommendedName>
        <fullName evidence="3">Toxin</fullName>
    </recommendedName>
</protein>
<evidence type="ECO:0000313" key="2">
    <source>
        <dbReference type="Proteomes" id="UP000016856"/>
    </source>
</evidence>
<comment type="caution">
    <text evidence="1">The sequence shown here is derived from an EMBL/GenBank/DDBJ whole genome shotgun (WGS) entry which is preliminary data.</text>
</comment>
<dbReference type="EMBL" id="AXDC01000010">
    <property type="protein sequence ID" value="ERM92502.1"/>
    <property type="molecule type" value="Genomic_DNA"/>
</dbReference>
<name>U5CWT9_CALSX</name>
<dbReference type="PATRIC" id="fig|1388761.3.peg.974"/>
<sequence length="123" mass="14585">MTHIEEIKKFLNKAKKLMKSGAFDFVPRKKNMDSIKEAGLTIKHVKEIILDLTYKNYYRGPSVDVGSNRQGFVWEFGYDIEGTDFYIKLKIEKRGEKECLVCLSFHKAEQPLVYPYKLRRWKM</sequence>
<dbReference type="AlphaFoldDB" id="U5CWT9"/>
<organism evidence="1 2">
    <name type="scientific">Caldanaerobacter subterraneus subsp. yonseiensis KB-1</name>
    <dbReference type="NCBI Taxonomy" id="1388761"/>
    <lineage>
        <taxon>Bacteria</taxon>
        <taxon>Bacillati</taxon>
        <taxon>Bacillota</taxon>
        <taxon>Clostridia</taxon>
        <taxon>Thermoanaerobacterales</taxon>
        <taxon>Thermoanaerobacteraceae</taxon>
        <taxon>Caldanaerobacter</taxon>
    </lineage>
</organism>
<dbReference type="Gene3D" id="3.30.2310.40">
    <property type="match status" value="1"/>
</dbReference>
<dbReference type="Proteomes" id="UP000016856">
    <property type="component" value="Unassembled WGS sequence"/>
</dbReference>
<reference evidence="1 2" key="1">
    <citation type="journal article" date="2013" name="Genome Announc.">
        <title>Draft Genome Sequence of an Anaerobic and Extremophilic Bacterium, Caldanaerobacter yonseiensis, Isolated from a Geothermal Hot Stream.</title>
        <authorList>
            <person name="Lee S.J."/>
            <person name="Lee Y.J."/>
            <person name="Park G.S."/>
            <person name="Kim B.C."/>
            <person name="Lee S.J."/>
            <person name="Shin J.H."/>
            <person name="Lee D.W."/>
        </authorList>
    </citation>
    <scope>NUCLEOTIDE SEQUENCE [LARGE SCALE GENOMIC DNA]</scope>
    <source>
        <strain evidence="1 2">KB-1</strain>
    </source>
</reference>
<accession>U5CWT9</accession>
<proteinExistence type="predicted"/>
<dbReference type="GO" id="GO:0044010">
    <property type="term" value="P:single-species biofilm formation"/>
    <property type="evidence" value="ECO:0007669"/>
    <property type="project" value="InterPro"/>
</dbReference>
<gene>
    <name evidence="1" type="ORF">O163_04885</name>
</gene>
<dbReference type="RefSeq" id="WP_022587592.1">
    <property type="nucleotide sequence ID" value="NZ_AXDC01000010.1"/>
</dbReference>
<dbReference type="GO" id="GO:0009372">
    <property type="term" value="P:quorum sensing"/>
    <property type="evidence" value="ECO:0007669"/>
    <property type="project" value="InterPro"/>
</dbReference>
<dbReference type="GO" id="GO:0017148">
    <property type="term" value="P:negative regulation of translation"/>
    <property type="evidence" value="ECO:0007669"/>
    <property type="project" value="InterPro"/>
</dbReference>
<evidence type="ECO:0000313" key="1">
    <source>
        <dbReference type="EMBL" id="ERM92502.1"/>
    </source>
</evidence>
<evidence type="ECO:0008006" key="3">
    <source>
        <dbReference type="Google" id="ProtNLM"/>
    </source>
</evidence>
<dbReference type="Pfam" id="PF15723">
    <property type="entry name" value="MqsR_toxin"/>
    <property type="match status" value="1"/>
</dbReference>
<dbReference type="InterPro" id="IPR031451">
    <property type="entry name" value="MqsR_toxin"/>
</dbReference>